<evidence type="ECO:0000256" key="1">
    <source>
        <dbReference type="SAM" id="SignalP"/>
    </source>
</evidence>
<keyword evidence="1" id="KW-0732">Signal</keyword>
<dbReference type="Proteomes" id="UP000008560">
    <property type="component" value="Chromosome"/>
</dbReference>
<dbReference type="EMBL" id="FQ312004">
    <property type="protein sequence ID" value="CBW22732.1"/>
    <property type="molecule type" value="Genomic_DNA"/>
</dbReference>
<reference evidence="2 3" key="1">
    <citation type="journal article" date="2010" name="Microbiology">
        <title>Twenty-eight divergent polysaccharide loci specifying within- and amongst-strain capsule diversity in three strains of Bacteroides fragilis.</title>
        <authorList>
            <person name="Patrick S."/>
            <person name="Blakely G.W."/>
            <person name="Houston S."/>
            <person name="Moore J."/>
            <person name="Abratt V.R."/>
            <person name="Bertalan M."/>
            <person name="Cerdeno-Tarraga A.M."/>
            <person name="Quail M.A."/>
            <person name="Corton N."/>
            <person name="Corton C."/>
            <person name="Bignell A."/>
            <person name="Barron A."/>
            <person name="Clark L."/>
            <person name="Bentley S.D."/>
            <person name="Parkhill J."/>
        </authorList>
    </citation>
    <scope>NUCLEOTIDE SEQUENCE [LARGE SCALE GENOMIC DNA]</scope>
    <source>
        <strain evidence="2 3">638R</strain>
    </source>
</reference>
<dbReference type="AlphaFoldDB" id="E1WMJ8"/>
<proteinExistence type="predicted"/>
<dbReference type="PATRIC" id="fig|862962.3.peg.2255"/>
<dbReference type="KEGG" id="bfg:BF638R_2216"/>
<evidence type="ECO:0000313" key="3">
    <source>
        <dbReference type="Proteomes" id="UP000008560"/>
    </source>
</evidence>
<protein>
    <submittedName>
        <fullName evidence="2">Conserved hypothetical exported protein</fullName>
    </submittedName>
</protein>
<accession>E1WMJ8</accession>
<feature type="signal peptide" evidence="1">
    <location>
        <begin position="1"/>
        <end position="21"/>
    </location>
</feature>
<dbReference type="HOGENOM" id="CLU_012729_0_1_10"/>
<dbReference type="InterPro" id="IPR008969">
    <property type="entry name" value="CarboxyPept-like_regulatory"/>
</dbReference>
<dbReference type="RefSeq" id="WP_014298863.1">
    <property type="nucleotide sequence ID" value="NC_016776.1"/>
</dbReference>
<dbReference type="SUPFAM" id="SSF56935">
    <property type="entry name" value="Porins"/>
    <property type="match status" value="1"/>
</dbReference>
<gene>
    <name evidence="2" type="ordered locus">BF638R_2216</name>
</gene>
<dbReference type="SUPFAM" id="SSF49464">
    <property type="entry name" value="Carboxypeptidase regulatory domain-like"/>
    <property type="match status" value="1"/>
</dbReference>
<evidence type="ECO:0000313" key="2">
    <source>
        <dbReference type="EMBL" id="CBW22732.1"/>
    </source>
</evidence>
<organism evidence="2 3">
    <name type="scientific">Bacteroides fragilis (strain 638R)</name>
    <dbReference type="NCBI Taxonomy" id="862962"/>
    <lineage>
        <taxon>Bacteria</taxon>
        <taxon>Pseudomonadati</taxon>
        <taxon>Bacteroidota</taxon>
        <taxon>Bacteroidia</taxon>
        <taxon>Bacteroidales</taxon>
        <taxon>Bacteroidaceae</taxon>
        <taxon>Bacteroides</taxon>
    </lineage>
</organism>
<name>E1WMJ8_BACF6</name>
<sequence length="922" mass="104952">MNIRMNILLCFLWLFSATLSAQQVKIVKGHVCVLSEDSIERSLPYASVVVLEGKDSAFVKGMASDANGSFKLEFIPQKRMEYLLRISYIGMSTIFRKLDPHMMDIDCGHILMESGIKLAEVLVTAPVKEIDMAGDTTVINADAYRTPEGSNLEELVRKIPGLEYDDRSKSLSYNGLVISEINVNGEAFFSGNHVLALENLPADLISRIKVYDKRSEMEKFTGVRTVDENYVLDLQTKKDLNGTLITSVAVGKGNKKKKEAELISNFFKADGENLSVIAKSGNRDITTENKKNRQDNIAVNFLKKFGETVHINGNIMYNNAINGINGTSYYEQYLMTGNRYRYATDNGYHTNRMISAMLSARWNIDKKTLLNISGSFNALKGINDDSNRQATYNADPKLDVTSPFNRDASEQIEDSIRVNDICMTSRSSSINRLYSIGADITRRLNAKSTSLGLTVQYSEERGNNKAFSLSSTTYYQLQNVKGNDSILYRNQYQESPNRNRTIKLGLILTQILRKNLRAQLSYIFKLDNQSRDRNTYVLSPVIDGEEHTPTGNFPKGYEVEYTDSLSNKSRSHTMAHGVSLNLNYTDKTWEITTGLSVTPKRQTLDQKTGWTQADTLRYSVNYHPTLTILWRKRKTWVQLSYEGNTQQPGLAELLTLTDNSDPLNIIRGNPDLKSSYTQKVRFEVRDTKTGLSGDVNWTSMLNNVTRAVIYDSQTGGIESRPVNVNGNWNIKAAMRYQKRINHYFNLSARTGTSFIQSVSLVNDGQREQPERSVTHNRLYNAGLRVGYQPKWGGFDLSGDWRFRHSTNLLRETNNYIRDYSFGLTAYAVFPGNIRLKSETTHTFRNGTNINRSEDNEVVWNLHLSWSFLKYKKAEFSVYWADILSQKKSYSRNVTSHGLSERYTQQIGSYFIVSFKYRFNRQL</sequence>
<feature type="chain" id="PRO_5003153631" evidence="1">
    <location>
        <begin position="22"/>
        <end position="922"/>
    </location>
</feature>